<dbReference type="RefSeq" id="WP_212980435.1">
    <property type="nucleotide sequence ID" value="NZ_AP025343.1"/>
</dbReference>
<evidence type="ECO:0000313" key="5">
    <source>
        <dbReference type="Proteomes" id="UP000682811"/>
    </source>
</evidence>
<keyword evidence="5" id="KW-1185">Reference proteome</keyword>
<dbReference type="PANTHER" id="PTHR43877:SF2">
    <property type="entry name" value="AMINOALKYLPHOSPHONATE N-ACETYLTRANSFERASE-RELATED"/>
    <property type="match status" value="1"/>
</dbReference>
<keyword evidence="2" id="KW-0012">Acyltransferase</keyword>
<dbReference type="InterPro" id="IPR050832">
    <property type="entry name" value="Bact_Acetyltransf"/>
</dbReference>
<reference evidence="4 5" key="1">
    <citation type="submission" date="2021-03" db="EMBL/GenBank/DDBJ databases">
        <title>Antimicrobial resistance genes in bacteria isolated from Japanese honey, and their potential for conferring macrolide and lincosamide resistance in the American foulbrood pathogen Paenibacillus larvae.</title>
        <authorList>
            <person name="Okamoto M."/>
            <person name="Kumagai M."/>
            <person name="Kanamori H."/>
            <person name="Takamatsu D."/>
        </authorList>
    </citation>
    <scope>NUCLEOTIDE SEQUENCE [LARGE SCALE GENOMIC DNA]</scope>
    <source>
        <strain evidence="4 5">J34TS1</strain>
    </source>
</reference>
<proteinExistence type="predicted"/>
<gene>
    <name evidence="4" type="primary">yesJ</name>
    <name evidence="4" type="ORF">J34TS1_49060</name>
</gene>
<sequence length="186" mass="20707">MDKVKCSILRREVLPGIVAGQAGPDDREAVKNLMVQTAAWLQSKGSKQWHELLAGEDRHGMEDAIGRGEVFIFKQDGIIAGMAILQQHASNWDRSLWGDEGHESSVYLHRLCINRDFQGKQLGNAILHWAQQDVRFPGKDRIRLDCIASEPALNRLYSGAGFTYKGPSASGEFSLFEKIQLETSLG</sequence>
<comment type="caution">
    <text evidence="4">The sequence shown here is derived from an EMBL/GenBank/DDBJ whole genome shotgun (WGS) entry which is preliminary data.</text>
</comment>
<accession>A0A920CQR0</accession>
<protein>
    <submittedName>
        <fullName evidence="4">N-acetyltransferase YesJ</fullName>
    </submittedName>
</protein>
<dbReference type="InterPro" id="IPR000182">
    <property type="entry name" value="GNAT_dom"/>
</dbReference>
<dbReference type="InterPro" id="IPR016181">
    <property type="entry name" value="Acyl_CoA_acyltransferase"/>
</dbReference>
<evidence type="ECO:0000256" key="2">
    <source>
        <dbReference type="ARBA" id="ARBA00023315"/>
    </source>
</evidence>
<organism evidence="4 5">
    <name type="scientific">Paenibacillus azoreducens</name>
    <dbReference type="NCBI Taxonomy" id="116718"/>
    <lineage>
        <taxon>Bacteria</taxon>
        <taxon>Bacillati</taxon>
        <taxon>Bacillota</taxon>
        <taxon>Bacilli</taxon>
        <taxon>Bacillales</taxon>
        <taxon>Paenibacillaceae</taxon>
        <taxon>Paenibacillus</taxon>
    </lineage>
</organism>
<evidence type="ECO:0000259" key="3">
    <source>
        <dbReference type="PROSITE" id="PS51186"/>
    </source>
</evidence>
<dbReference type="PANTHER" id="PTHR43877">
    <property type="entry name" value="AMINOALKYLPHOSPHONATE N-ACETYLTRANSFERASE-RELATED-RELATED"/>
    <property type="match status" value="1"/>
</dbReference>
<dbReference type="CDD" id="cd04301">
    <property type="entry name" value="NAT_SF"/>
    <property type="match status" value="1"/>
</dbReference>
<dbReference type="SUPFAM" id="SSF55729">
    <property type="entry name" value="Acyl-CoA N-acyltransferases (Nat)"/>
    <property type="match status" value="1"/>
</dbReference>
<dbReference type="Pfam" id="PF00583">
    <property type="entry name" value="Acetyltransf_1"/>
    <property type="match status" value="1"/>
</dbReference>
<evidence type="ECO:0000313" key="4">
    <source>
        <dbReference type="EMBL" id="GIO50141.1"/>
    </source>
</evidence>
<keyword evidence="1" id="KW-0808">Transferase</keyword>
<name>A0A920CQR0_9BACL</name>
<feature type="domain" description="N-acetyltransferase" evidence="3">
    <location>
        <begin position="17"/>
        <end position="182"/>
    </location>
</feature>
<dbReference type="Gene3D" id="3.40.630.30">
    <property type="match status" value="1"/>
</dbReference>
<dbReference type="Proteomes" id="UP000682811">
    <property type="component" value="Unassembled WGS sequence"/>
</dbReference>
<dbReference type="AlphaFoldDB" id="A0A920CQR0"/>
<dbReference type="EMBL" id="BORT01000028">
    <property type="protein sequence ID" value="GIO50141.1"/>
    <property type="molecule type" value="Genomic_DNA"/>
</dbReference>
<dbReference type="PROSITE" id="PS51186">
    <property type="entry name" value="GNAT"/>
    <property type="match status" value="1"/>
</dbReference>
<dbReference type="GO" id="GO:0016747">
    <property type="term" value="F:acyltransferase activity, transferring groups other than amino-acyl groups"/>
    <property type="evidence" value="ECO:0007669"/>
    <property type="project" value="InterPro"/>
</dbReference>
<evidence type="ECO:0000256" key="1">
    <source>
        <dbReference type="ARBA" id="ARBA00022679"/>
    </source>
</evidence>